<protein>
    <submittedName>
        <fullName evidence="2">Uncharacterized protein</fullName>
    </submittedName>
</protein>
<feature type="compositionally biased region" description="Low complexity" evidence="1">
    <location>
        <begin position="83"/>
        <end position="110"/>
    </location>
</feature>
<name>A0A812QEJ0_9DINO</name>
<sequence length="273" mass="30346">MVAEEPAPAQDTAYSHEEQLLLVEALLQETSHDEVLSSQRARRTDMVSTDFMSSLSAQVDSLLLQSAALTDVNLEDIRRSQLAPAESSKASPAPSPGALSFSTSPSSPSSARQWSIKRPEGHRLGSHYTLFGPPPRQTRSPTRAQSPPMATYERNVEFVKQKQVRLENAQKEKDKQEVMALASPSITAESRKLVGAGYAPPWSRSEDVSRSVIRNRKVTEDVNAKKAVEAAEHTFQPKINERSKAIFRHVLDAGEPWHDRIHQRSKTRKAHHG</sequence>
<dbReference type="Proteomes" id="UP000604046">
    <property type="component" value="Unassembled WGS sequence"/>
</dbReference>
<dbReference type="EMBL" id="CAJNDS010002217">
    <property type="protein sequence ID" value="CAE7378591.1"/>
    <property type="molecule type" value="Genomic_DNA"/>
</dbReference>
<dbReference type="AlphaFoldDB" id="A0A812QEJ0"/>
<reference evidence="2" key="1">
    <citation type="submission" date="2021-02" db="EMBL/GenBank/DDBJ databases">
        <authorList>
            <person name="Dougan E. K."/>
            <person name="Rhodes N."/>
            <person name="Thang M."/>
            <person name="Chan C."/>
        </authorList>
    </citation>
    <scope>NUCLEOTIDE SEQUENCE</scope>
</reference>
<dbReference type="OrthoDB" id="448445at2759"/>
<feature type="region of interest" description="Disordered" evidence="1">
    <location>
        <begin position="82"/>
        <end position="150"/>
    </location>
</feature>
<evidence type="ECO:0000313" key="2">
    <source>
        <dbReference type="EMBL" id="CAE7378591.1"/>
    </source>
</evidence>
<evidence type="ECO:0000256" key="1">
    <source>
        <dbReference type="SAM" id="MobiDB-lite"/>
    </source>
</evidence>
<keyword evidence="3" id="KW-1185">Reference proteome</keyword>
<evidence type="ECO:0000313" key="3">
    <source>
        <dbReference type="Proteomes" id="UP000604046"/>
    </source>
</evidence>
<proteinExistence type="predicted"/>
<organism evidence="2 3">
    <name type="scientific">Symbiodinium natans</name>
    <dbReference type="NCBI Taxonomy" id="878477"/>
    <lineage>
        <taxon>Eukaryota</taxon>
        <taxon>Sar</taxon>
        <taxon>Alveolata</taxon>
        <taxon>Dinophyceae</taxon>
        <taxon>Suessiales</taxon>
        <taxon>Symbiodiniaceae</taxon>
        <taxon>Symbiodinium</taxon>
    </lineage>
</organism>
<accession>A0A812QEJ0</accession>
<gene>
    <name evidence="2" type="ORF">SNAT2548_LOCUS20674</name>
</gene>
<comment type="caution">
    <text evidence="2">The sequence shown here is derived from an EMBL/GenBank/DDBJ whole genome shotgun (WGS) entry which is preliminary data.</text>
</comment>